<proteinExistence type="predicted"/>
<organism evidence="1 2">
    <name type="scientific">Chitinibacter fontanus</name>
    <dbReference type="NCBI Taxonomy" id="1737446"/>
    <lineage>
        <taxon>Bacteria</taxon>
        <taxon>Pseudomonadati</taxon>
        <taxon>Pseudomonadota</taxon>
        <taxon>Betaproteobacteria</taxon>
        <taxon>Neisseriales</taxon>
        <taxon>Chitinibacteraceae</taxon>
        <taxon>Chitinibacter</taxon>
    </lineage>
</organism>
<keyword evidence="2" id="KW-1185">Reference proteome</keyword>
<name>A0A7D5VCW5_9NEIS</name>
<accession>A0A7D5VCW5</accession>
<evidence type="ECO:0000313" key="1">
    <source>
        <dbReference type="EMBL" id="QLI83080.1"/>
    </source>
</evidence>
<dbReference type="PIRSF" id="PIRSF015283">
    <property type="entry name" value="Regulatory_RpfE"/>
    <property type="match status" value="1"/>
</dbReference>
<sequence length="336" mass="37399">MNTVNHLELILPASVWPDSASREAIWRDLPLPALAQLYGKAAKQSGADLTSLLSQRYGVSSLAIAPQLLSSLSLPLEAGYWLCVDPVSLRVDRDHLTVLGAPYLTVSQAEADALVQALNALYQADGYYFVAPTPNRWFVRLPQNPQLEFTPIKAALGRNLNTVLPRGDGALQFNALLNEIQMLLYSHAVNDARDEAGQMLINSVWLWGGGDYPPAALPQAEQPILGLDDLLLALNGEVSVPQSWAEVTQTNTAVLLDELEVHAIYGAGYEWQQVWLRWEQDWFTPVLAALKSGQLRQLTLHFPDVAERAVIKNSDLWRFWRKAELPRHLIHQDSSQ</sequence>
<gene>
    <name evidence="1" type="ORF">HZU75_16995</name>
</gene>
<reference evidence="1 2" key="1">
    <citation type="journal article" date="2016" name="Int. J. Syst. Evol. Microbiol.">
        <title>Chitinibacter fontanus sp. nov., isolated from a spring.</title>
        <authorList>
            <person name="Sheu S.Y."/>
            <person name="Li Y.S."/>
            <person name="Young C.C."/>
            <person name="Chen W.M."/>
        </authorList>
    </citation>
    <scope>NUCLEOTIDE SEQUENCE [LARGE SCALE GENOMIC DNA]</scope>
    <source>
        <strain evidence="1 2">STM-7</strain>
    </source>
</reference>
<dbReference type="KEGG" id="cfon:HZU75_16995"/>
<dbReference type="InterPro" id="IPR016631">
    <property type="entry name" value="Regulatory_RpfE"/>
</dbReference>
<dbReference type="RefSeq" id="WP_180307149.1">
    <property type="nucleotide sequence ID" value="NZ_CP058952.1"/>
</dbReference>
<evidence type="ECO:0000313" key="2">
    <source>
        <dbReference type="Proteomes" id="UP000510822"/>
    </source>
</evidence>
<evidence type="ECO:0008006" key="3">
    <source>
        <dbReference type="Google" id="ProtNLM"/>
    </source>
</evidence>
<dbReference type="Proteomes" id="UP000510822">
    <property type="component" value="Chromosome"/>
</dbReference>
<protein>
    <recommendedName>
        <fullName evidence="3">Phosphoglycerate mutase</fullName>
    </recommendedName>
</protein>
<dbReference type="EMBL" id="CP058952">
    <property type="protein sequence ID" value="QLI83080.1"/>
    <property type="molecule type" value="Genomic_DNA"/>
</dbReference>
<dbReference type="AlphaFoldDB" id="A0A7D5VCW5"/>